<proteinExistence type="predicted"/>
<comment type="caution">
    <text evidence="2">The sequence shown here is derived from an EMBL/GenBank/DDBJ whole genome shotgun (WGS) entry which is preliminary data.</text>
</comment>
<reference evidence="3" key="1">
    <citation type="journal article" date="2019" name="Int. J. Syst. Evol. Microbiol.">
        <title>The Global Catalogue of Microorganisms (GCM) 10K type strain sequencing project: providing services to taxonomists for standard genome sequencing and annotation.</title>
        <authorList>
            <consortium name="The Broad Institute Genomics Platform"/>
            <consortium name="The Broad Institute Genome Sequencing Center for Infectious Disease"/>
            <person name="Wu L."/>
            <person name="Ma J."/>
        </authorList>
    </citation>
    <scope>NUCLEOTIDE SEQUENCE [LARGE SCALE GENOMIC DNA]</scope>
    <source>
        <strain evidence="3">JCM 16908</strain>
    </source>
</reference>
<dbReference type="Proteomes" id="UP001500888">
    <property type="component" value="Unassembled WGS sequence"/>
</dbReference>
<gene>
    <name evidence="2" type="ORF">GCM10022226_19860</name>
</gene>
<evidence type="ECO:0000313" key="2">
    <source>
        <dbReference type="EMBL" id="GAA3800306.1"/>
    </source>
</evidence>
<evidence type="ECO:0000313" key="3">
    <source>
        <dbReference type="Proteomes" id="UP001500888"/>
    </source>
</evidence>
<accession>A0ABP7HNH4</accession>
<name>A0ABP7HNH4_9ACTN</name>
<protein>
    <submittedName>
        <fullName evidence="2">Uncharacterized protein</fullName>
    </submittedName>
</protein>
<feature type="compositionally biased region" description="Polar residues" evidence="1">
    <location>
        <begin position="24"/>
        <end position="42"/>
    </location>
</feature>
<evidence type="ECO:0000256" key="1">
    <source>
        <dbReference type="SAM" id="MobiDB-lite"/>
    </source>
</evidence>
<feature type="region of interest" description="Disordered" evidence="1">
    <location>
        <begin position="1"/>
        <end position="42"/>
    </location>
</feature>
<sequence length="61" mass="6222">MFPFGVTAPMPAETMRDTTAVKAGSSTRPSPSNGVTGTDTTDASACLTSSSIEIYSLVSGY</sequence>
<keyword evidence="3" id="KW-1185">Reference proteome</keyword>
<dbReference type="EMBL" id="BAAAZR010000002">
    <property type="protein sequence ID" value="GAA3800306.1"/>
    <property type="molecule type" value="Genomic_DNA"/>
</dbReference>
<organism evidence="2 3">
    <name type="scientific">Sphaerisporangium flaviroseum</name>
    <dbReference type="NCBI Taxonomy" id="509199"/>
    <lineage>
        <taxon>Bacteria</taxon>
        <taxon>Bacillati</taxon>
        <taxon>Actinomycetota</taxon>
        <taxon>Actinomycetes</taxon>
        <taxon>Streptosporangiales</taxon>
        <taxon>Streptosporangiaceae</taxon>
        <taxon>Sphaerisporangium</taxon>
    </lineage>
</organism>